<dbReference type="RefSeq" id="WP_273943773.1">
    <property type="nucleotide sequence ID" value="NZ_CP097263.1"/>
</dbReference>
<comment type="caution">
    <text evidence="1">The sequence shown here is derived from an EMBL/GenBank/DDBJ whole genome shotgun (WGS) entry which is preliminary data.</text>
</comment>
<proteinExistence type="predicted"/>
<dbReference type="InterPro" id="IPR021522">
    <property type="entry name" value="MctB"/>
</dbReference>
<evidence type="ECO:0000313" key="1">
    <source>
        <dbReference type="EMBL" id="MFC0545695.1"/>
    </source>
</evidence>
<name>A0ABV6MZG2_9PSEU</name>
<keyword evidence="2" id="KW-1185">Reference proteome</keyword>
<evidence type="ECO:0000313" key="2">
    <source>
        <dbReference type="Proteomes" id="UP001589810"/>
    </source>
</evidence>
<reference evidence="1 2" key="1">
    <citation type="submission" date="2024-09" db="EMBL/GenBank/DDBJ databases">
        <authorList>
            <person name="Sun Q."/>
            <person name="Mori K."/>
        </authorList>
    </citation>
    <scope>NUCLEOTIDE SEQUENCE [LARGE SCALE GENOMIC DNA]</scope>
    <source>
        <strain evidence="1 2">TBRC 1432</strain>
    </source>
</reference>
<organism evidence="1 2">
    <name type="scientific">Kutzneria chonburiensis</name>
    <dbReference type="NCBI Taxonomy" id="1483604"/>
    <lineage>
        <taxon>Bacteria</taxon>
        <taxon>Bacillati</taxon>
        <taxon>Actinomycetota</taxon>
        <taxon>Actinomycetes</taxon>
        <taxon>Pseudonocardiales</taxon>
        <taxon>Pseudonocardiaceae</taxon>
        <taxon>Kutzneria</taxon>
    </lineage>
</organism>
<accession>A0ABV6MZG2</accession>
<gene>
    <name evidence="1" type="ORF">ACFFH7_29560</name>
</gene>
<dbReference type="Pfam" id="PF11382">
    <property type="entry name" value="MctB"/>
    <property type="match status" value="1"/>
</dbReference>
<sequence>MISLRNHVISIAAVFLALAVGVVLGSTSLSNRVLGGLADDRANLGKQVSDLQSRQTDLSGRLTDADRYALATGPLAVKGALDGKSVVLITTADAKTTDRDGVAALLRAAGATVTGELQLTDAFTDPTKSDQLRSLVTRLLPAGVQLPTASDPGTLAGGLIGPLLLLDKSSGKPQASPDETAAALTGLASGGYVRQGQGLHAAQLALVLTGGSVAGNSAADRAAVIARFATQVQRSGGGTVLAGRTGSADNFGPLAVVRADGASTSVLSTVDDVDNAAGQVVTVLALRDAAAGKSGNYGTAGNAQAPAPAQQTG</sequence>
<dbReference type="Proteomes" id="UP001589810">
    <property type="component" value="Unassembled WGS sequence"/>
</dbReference>
<dbReference type="EMBL" id="JBHLUD010000010">
    <property type="protein sequence ID" value="MFC0545695.1"/>
    <property type="molecule type" value="Genomic_DNA"/>
</dbReference>
<protein>
    <submittedName>
        <fullName evidence="1">Copper transporter</fullName>
    </submittedName>
</protein>